<evidence type="ECO:0008006" key="3">
    <source>
        <dbReference type="Google" id="ProtNLM"/>
    </source>
</evidence>
<dbReference type="EMBL" id="JAPFFF010000018">
    <property type="protein sequence ID" value="KAK8860970.1"/>
    <property type="molecule type" value="Genomic_DNA"/>
</dbReference>
<reference evidence="1 2" key="1">
    <citation type="submission" date="2024-04" db="EMBL/GenBank/DDBJ databases">
        <title>Tritrichomonas musculus Genome.</title>
        <authorList>
            <person name="Alves-Ferreira E."/>
            <person name="Grigg M."/>
            <person name="Lorenzi H."/>
            <person name="Galac M."/>
        </authorList>
    </citation>
    <scope>NUCLEOTIDE SEQUENCE [LARGE SCALE GENOMIC DNA]</scope>
    <source>
        <strain evidence="1 2">EAF2021</strain>
    </source>
</reference>
<accession>A0ABR2IF43</accession>
<name>A0ABR2IF43_9EUKA</name>
<evidence type="ECO:0000313" key="1">
    <source>
        <dbReference type="EMBL" id="KAK8860970.1"/>
    </source>
</evidence>
<dbReference type="Gene3D" id="3.30.420.10">
    <property type="entry name" value="Ribonuclease H-like superfamily/Ribonuclease H"/>
    <property type="match status" value="1"/>
</dbReference>
<proteinExistence type="predicted"/>
<dbReference type="Proteomes" id="UP001470230">
    <property type="component" value="Unassembled WGS sequence"/>
</dbReference>
<organism evidence="1 2">
    <name type="scientific">Tritrichomonas musculus</name>
    <dbReference type="NCBI Taxonomy" id="1915356"/>
    <lineage>
        <taxon>Eukaryota</taxon>
        <taxon>Metamonada</taxon>
        <taxon>Parabasalia</taxon>
        <taxon>Tritrichomonadida</taxon>
        <taxon>Tritrichomonadidae</taxon>
        <taxon>Tritrichomonas</taxon>
    </lineage>
</organism>
<gene>
    <name evidence="1" type="ORF">M9Y10_012662</name>
</gene>
<sequence>MNFHDVLIKTPINERYSFIRKNDITQTSKILEISYNTVSKAVKETNPKERVYETKIQKEHIMFIYAETVQHPTISCDKNQVKLKYREPIRSVLITDKAQNKRFLFTTYHIENGTYWRNVAFSDEAWFLLGRRKKWVWVDKNNITKEMMTQTQHFPKKVLIWGSIGWNFKGPLIFFEKSVKTENYLEDIFTIVHSLKMLIDAGALETGY</sequence>
<comment type="caution">
    <text evidence="1">The sequence shown here is derived from an EMBL/GenBank/DDBJ whole genome shotgun (WGS) entry which is preliminary data.</text>
</comment>
<evidence type="ECO:0000313" key="2">
    <source>
        <dbReference type="Proteomes" id="UP001470230"/>
    </source>
</evidence>
<protein>
    <recommendedName>
        <fullName evidence="3">Transposase IS30-like HTH domain-containing protein</fullName>
    </recommendedName>
</protein>
<dbReference type="InterPro" id="IPR036397">
    <property type="entry name" value="RNaseH_sf"/>
</dbReference>
<keyword evidence="2" id="KW-1185">Reference proteome</keyword>